<sequence length="346" mass="37694">PKGKQKQMKIQPKPNQNTSLPLTRTNSSVSSHVSDTAEEPLGSATGEELEGQPSSSGSNAQSRSGNAIDPGKSRPVRSKSTPVKQDHSPDGPLTNGDGREPRAGVKRKLLSASEEDEHLEEAEEEEKKRELKEKSGLSSSESGDSGSSSSSDSRSGSDSDSESTSRTDQDYIDGDHDYTKVVQSKKPKRKIKRKLTAGKRNWQGRGTGRRGRWGRWGRWSRGGRGGRGGRGCGRGRGGGRGGRRGRGGRGASRGATRAKRARLADDEFENLFGGQFGENVFGGRFSRPPRIKTRNEGRRTVLYNDDSDNDNFVHTGDPLNLGTSRSGRVRKMTEKARVSHLMGWNY</sequence>
<protein>
    <submittedName>
        <fullName evidence="2">Uncharacterized protein</fullName>
    </submittedName>
</protein>
<feature type="compositionally biased region" description="Gly residues" evidence="1">
    <location>
        <begin position="220"/>
        <end position="240"/>
    </location>
</feature>
<comment type="caution">
    <text evidence="2">The sequence shown here is derived from an EMBL/GenBank/DDBJ whole genome shotgun (WGS) entry which is preliminary data.</text>
</comment>
<keyword evidence="3" id="KW-1185">Reference proteome</keyword>
<proteinExistence type="predicted"/>
<dbReference type="AlphaFoldDB" id="A0A8K1D6N2"/>
<reference evidence="2" key="1">
    <citation type="submission" date="2019-04" db="EMBL/GenBank/DDBJ databases">
        <title>Genome assembly of Zosterops borbonicus 15179.</title>
        <authorList>
            <person name="Leroy T."/>
            <person name="Anselmetti Y."/>
            <person name="Tilak M.-K."/>
            <person name="Nabholz B."/>
        </authorList>
    </citation>
    <scope>NUCLEOTIDE SEQUENCE</scope>
    <source>
        <strain evidence="2">HGM_15179</strain>
        <tissue evidence="2">Muscle</tissue>
    </source>
</reference>
<organism evidence="2 3">
    <name type="scientific">Zosterops borbonicus</name>
    <dbReference type="NCBI Taxonomy" id="364589"/>
    <lineage>
        <taxon>Eukaryota</taxon>
        <taxon>Metazoa</taxon>
        <taxon>Chordata</taxon>
        <taxon>Craniata</taxon>
        <taxon>Vertebrata</taxon>
        <taxon>Euteleostomi</taxon>
        <taxon>Archelosauria</taxon>
        <taxon>Archosauria</taxon>
        <taxon>Dinosauria</taxon>
        <taxon>Saurischia</taxon>
        <taxon>Theropoda</taxon>
        <taxon>Coelurosauria</taxon>
        <taxon>Aves</taxon>
        <taxon>Neognathae</taxon>
        <taxon>Neoaves</taxon>
        <taxon>Telluraves</taxon>
        <taxon>Australaves</taxon>
        <taxon>Passeriformes</taxon>
        <taxon>Sylvioidea</taxon>
        <taxon>Zosteropidae</taxon>
        <taxon>Zosterops</taxon>
    </lineage>
</organism>
<dbReference type="EMBL" id="SWJQ01002124">
    <property type="protein sequence ID" value="TRZ06855.1"/>
    <property type="molecule type" value="Genomic_DNA"/>
</dbReference>
<feature type="compositionally biased region" description="Acidic residues" evidence="1">
    <location>
        <begin position="113"/>
        <end position="124"/>
    </location>
</feature>
<feature type="compositionally biased region" description="Basic and acidic residues" evidence="1">
    <location>
        <begin position="163"/>
        <end position="179"/>
    </location>
</feature>
<gene>
    <name evidence="2" type="ORF">HGM15179_020251</name>
</gene>
<feature type="compositionally biased region" description="Basic and acidic residues" evidence="1">
    <location>
        <begin position="125"/>
        <end position="135"/>
    </location>
</feature>
<feature type="compositionally biased region" description="Basic residues" evidence="1">
    <location>
        <begin position="183"/>
        <end position="197"/>
    </location>
</feature>
<feature type="non-terminal residue" evidence="2">
    <location>
        <position position="1"/>
    </location>
</feature>
<feature type="compositionally biased region" description="Low complexity" evidence="1">
    <location>
        <begin position="136"/>
        <end position="158"/>
    </location>
</feature>
<accession>A0A8K1D6N2</accession>
<feature type="region of interest" description="Disordered" evidence="1">
    <location>
        <begin position="1"/>
        <end position="259"/>
    </location>
</feature>
<evidence type="ECO:0000256" key="1">
    <source>
        <dbReference type="SAM" id="MobiDB-lite"/>
    </source>
</evidence>
<evidence type="ECO:0000313" key="3">
    <source>
        <dbReference type="Proteomes" id="UP000796761"/>
    </source>
</evidence>
<evidence type="ECO:0000313" key="2">
    <source>
        <dbReference type="EMBL" id="TRZ06855.1"/>
    </source>
</evidence>
<name>A0A8K1D6N2_9PASS</name>
<feature type="compositionally biased region" description="Polar residues" evidence="1">
    <location>
        <begin position="13"/>
        <end position="34"/>
    </location>
</feature>
<dbReference type="Proteomes" id="UP000796761">
    <property type="component" value="Unassembled WGS sequence"/>
</dbReference>
<feature type="compositionally biased region" description="Low complexity" evidence="1">
    <location>
        <begin position="54"/>
        <end position="67"/>
    </location>
</feature>
<dbReference type="OrthoDB" id="9907976at2759"/>